<name>A0A066XE83_COLSU</name>
<dbReference type="HOGENOM" id="CLU_019101_0_0_1"/>
<accession>A0A066XE83</accession>
<evidence type="ECO:0000256" key="2">
    <source>
        <dbReference type="ARBA" id="ARBA00022692"/>
    </source>
</evidence>
<dbReference type="eggNOG" id="ENOG502SH4E">
    <property type="taxonomic scope" value="Eukaryota"/>
</dbReference>
<dbReference type="OMA" id="PASHEYH"/>
<evidence type="ECO:0000256" key="7">
    <source>
        <dbReference type="SAM" id="Phobius"/>
    </source>
</evidence>
<dbReference type="EMBL" id="JMSE01000836">
    <property type="protein sequence ID" value="KDN67202.1"/>
    <property type="molecule type" value="Genomic_DNA"/>
</dbReference>
<dbReference type="Proteomes" id="UP000027238">
    <property type="component" value="Unassembled WGS sequence"/>
</dbReference>
<feature type="transmembrane region" description="Helical" evidence="7">
    <location>
        <begin position="253"/>
        <end position="277"/>
    </location>
</feature>
<evidence type="ECO:0000256" key="4">
    <source>
        <dbReference type="ARBA" id="ARBA00023136"/>
    </source>
</evidence>
<evidence type="ECO:0000256" key="5">
    <source>
        <dbReference type="ARBA" id="ARBA00038359"/>
    </source>
</evidence>
<dbReference type="GO" id="GO:0016020">
    <property type="term" value="C:membrane"/>
    <property type="evidence" value="ECO:0007669"/>
    <property type="project" value="UniProtKB-SubCell"/>
</dbReference>
<keyword evidence="4 7" id="KW-0472">Membrane</keyword>
<dbReference type="PANTHER" id="PTHR33048">
    <property type="entry name" value="PTH11-LIKE INTEGRAL MEMBRANE PROTEIN (AFU_ORTHOLOGUE AFUA_5G11245)"/>
    <property type="match status" value="1"/>
</dbReference>
<evidence type="ECO:0000256" key="3">
    <source>
        <dbReference type="ARBA" id="ARBA00022989"/>
    </source>
</evidence>
<dbReference type="InterPro" id="IPR049326">
    <property type="entry name" value="Rhodopsin_dom_fungi"/>
</dbReference>
<dbReference type="Pfam" id="PF20684">
    <property type="entry name" value="Fung_rhodopsin"/>
    <property type="match status" value="1"/>
</dbReference>
<keyword evidence="3 7" id="KW-1133">Transmembrane helix</keyword>
<evidence type="ECO:0000313" key="9">
    <source>
        <dbReference type="EMBL" id="KDN67202.1"/>
    </source>
</evidence>
<feature type="region of interest" description="Disordered" evidence="6">
    <location>
        <begin position="404"/>
        <end position="468"/>
    </location>
</feature>
<gene>
    <name evidence="9" type="ORF">CSUB01_06828</name>
</gene>
<comment type="caution">
    <text evidence="9">The sequence shown here is derived from an EMBL/GenBank/DDBJ whole genome shotgun (WGS) entry which is preliminary data.</text>
</comment>
<feature type="transmembrane region" description="Helical" evidence="7">
    <location>
        <begin position="289"/>
        <end position="313"/>
    </location>
</feature>
<dbReference type="InterPro" id="IPR052337">
    <property type="entry name" value="SAT4-like"/>
</dbReference>
<sequence length="484" mass="53950">MPEHLTRVLMPMVSPAHGWQLLDGTEYTDVKKSLKAALLLIHDKPLVLFHHRDRKRFQRPPRPPVTLRRVFAKIGSSAHFTTSAMATPFQTEAWTEYGFGVLVILLRIFSRWKIVGFNWQGDDYFAVLCLIFWTLELVMLELIGQNGTNIGITDEIGATLTAEEIVKFEFGSKCLLAGWNFYVTLIWCLKACILFFFSRITLATRQQRIVKWTAIATILAYVGVILTIWCHCTPVQKNWQVVPFPGDQCTLAVANYLSLVVLNISTDMLIVSIPLPLLWAVKLSLKRKLAIGVLLCSGIFVMIAALLRCILSLKDINGINVSTIWAIRETVRTSKHSHSMTKTNVAKTLANIAPFSQFVGIIAVNAACIRPLFSNSRWLKSSKGSSGTNQKYTGSSDKYGHELVTIGGGGQSVDRSGKPSKRRHNKYNMTELDYNSSEEQIVKPSEPTNWSANGGRGDSLASNSNGQGGIIVTTTYEVRPENRI</sequence>
<comment type="similarity">
    <text evidence="5">Belongs to the SAT4 family.</text>
</comment>
<comment type="subcellular location">
    <subcellularLocation>
        <location evidence="1">Membrane</location>
        <topology evidence="1">Multi-pass membrane protein</topology>
    </subcellularLocation>
</comment>
<feature type="transmembrane region" description="Helical" evidence="7">
    <location>
        <begin position="179"/>
        <end position="197"/>
    </location>
</feature>
<feature type="domain" description="Rhodopsin" evidence="8">
    <location>
        <begin position="106"/>
        <end position="317"/>
    </location>
</feature>
<proteinExistence type="inferred from homology"/>
<dbReference type="OrthoDB" id="4329349at2759"/>
<organism evidence="9 10">
    <name type="scientific">Colletotrichum sublineola</name>
    <name type="common">Sorghum anthracnose fungus</name>
    <dbReference type="NCBI Taxonomy" id="1173701"/>
    <lineage>
        <taxon>Eukaryota</taxon>
        <taxon>Fungi</taxon>
        <taxon>Dikarya</taxon>
        <taxon>Ascomycota</taxon>
        <taxon>Pezizomycotina</taxon>
        <taxon>Sordariomycetes</taxon>
        <taxon>Hypocreomycetidae</taxon>
        <taxon>Glomerellales</taxon>
        <taxon>Glomerellaceae</taxon>
        <taxon>Colletotrichum</taxon>
        <taxon>Colletotrichum graminicola species complex</taxon>
    </lineage>
</organism>
<feature type="transmembrane region" description="Helical" evidence="7">
    <location>
        <begin position="209"/>
        <end position="229"/>
    </location>
</feature>
<protein>
    <recommendedName>
        <fullName evidence="8">Rhodopsin domain-containing protein</fullName>
    </recommendedName>
</protein>
<evidence type="ECO:0000256" key="6">
    <source>
        <dbReference type="SAM" id="MobiDB-lite"/>
    </source>
</evidence>
<evidence type="ECO:0000313" key="10">
    <source>
        <dbReference type="Proteomes" id="UP000027238"/>
    </source>
</evidence>
<dbReference type="STRING" id="1173701.A0A066XE83"/>
<keyword evidence="10" id="KW-1185">Reference proteome</keyword>
<evidence type="ECO:0000256" key="1">
    <source>
        <dbReference type="ARBA" id="ARBA00004141"/>
    </source>
</evidence>
<keyword evidence="2 7" id="KW-0812">Transmembrane</keyword>
<reference evidence="10" key="1">
    <citation type="journal article" date="2014" name="Genome Announc.">
        <title>Draft genome sequence of Colletotrichum sublineola, a destructive pathogen of cultivated sorghum.</title>
        <authorList>
            <person name="Baroncelli R."/>
            <person name="Sanz-Martin J.M."/>
            <person name="Rech G.E."/>
            <person name="Sukno S.A."/>
            <person name="Thon M.R."/>
        </authorList>
    </citation>
    <scope>NUCLEOTIDE SEQUENCE [LARGE SCALE GENOMIC DNA]</scope>
    <source>
        <strain evidence="10">TX430BB</strain>
    </source>
</reference>
<dbReference type="PANTHER" id="PTHR33048:SF2">
    <property type="entry name" value="SRPK"/>
    <property type="match status" value="1"/>
</dbReference>
<evidence type="ECO:0000259" key="8">
    <source>
        <dbReference type="Pfam" id="PF20684"/>
    </source>
</evidence>
<dbReference type="AlphaFoldDB" id="A0A066XE83"/>